<evidence type="ECO:0000313" key="17">
    <source>
        <dbReference type="EMBL" id="EOC99262.1"/>
    </source>
</evidence>
<dbReference type="Pfam" id="PF02518">
    <property type="entry name" value="HATPase_c"/>
    <property type="match status" value="1"/>
</dbReference>
<comment type="caution">
    <text evidence="17">The sequence shown here is derived from an EMBL/GenBank/DDBJ whole genome shotgun (WGS) entry which is preliminary data.</text>
</comment>
<reference evidence="17 18" key="1">
    <citation type="journal article" date="2015" name="Geomicrobiol. J.">
        <title>Caldisalinibacter kiritimatiensis gen. nov., sp. nov., a moderately thermohalophilic thiosulfate-reducing bacterium from a hypersaline microbial mat.</title>
        <authorList>
            <person name="Ben Hania W."/>
            <person name="Joseph M."/>
            <person name="Fiebig A."/>
            <person name="Bunk B."/>
            <person name="Klenk H.-P."/>
            <person name="Fardeau M.-L."/>
            <person name="Spring S."/>
        </authorList>
    </citation>
    <scope>NUCLEOTIDE SEQUENCE [LARGE SCALE GENOMIC DNA]</scope>
    <source>
        <strain evidence="17 18">L21-TH-D2</strain>
    </source>
</reference>
<dbReference type="eggNOG" id="COG0643">
    <property type="taxonomic scope" value="Bacteria"/>
</dbReference>
<keyword evidence="10" id="KW-0902">Two-component regulatory system</keyword>
<dbReference type="SUPFAM" id="SSF50341">
    <property type="entry name" value="CheW-like"/>
    <property type="match status" value="1"/>
</dbReference>
<dbReference type="PROSITE" id="PS50851">
    <property type="entry name" value="CHEW"/>
    <property type="match status" value="1"/>
</dbReference>
<dbReference type="Gene3D" id="2.30.30.40">
    <property type="entry name" value="SH3 Domains"/>
    <property type="match status" value="1"/>
</dbReference>
<dbReference type="SUPFAM" id="SSF47384">
    <property type="entry name" value="Homodimeric domain of signal transducing histidine kinase"/>
    <property type="match status" value="1"/>
</dbReference>
<dbReference type="SMART" id="SM00387">
    <property type="entry name" value="HATPase_c"/>
    <property type="match status" value="1"/>
</dbReference>
<dbReference type="PANTHER" id="PTHR43395:SF10">
    <property type="entry name" value="CHEMOTAXIS PROTEIN CHEA"/>
    <property type="match status" value="1"/>
</dbReference>
<dbReference type="OrthoDB" id="9803176at2"/>
<keyword evidence="4" id="KW-0145">Chemotaxis</keyword>
<evidence type="ECO:0000256" key="13">
    <source>
        <dbReference type="SAM" id="Coils"/>
    </source>
</evidence>
<keyword evidence="7" id="KW-0547">Nucleotide-binding</keyword>
<organism evidence="17 18">
    <name type="scientific">Caldisalinibacter kiritimatiensis</name>
    <dbReference type="NCBI Taxonomy" id="1304284"/>
    <lineage>
        <taxon>Bacteria</taxon>
        <taxon>Bacillati</taxon>
        <taxon>Bacillota</taxon>
        <taxon>Tissierellia</taxon>
        <taxon>Tissierellales</taxon>
        <taxon>Thermohalobacteraceae</taxon>
        <taxon>Caldisalinibacter</taxon>
    </lineage>
</organism>
<dbReference type="InterPro" id="IPR036890">
    <property type="entry name" value="HATPase_C_sf"/>
</dbReference>
<dbReference type="EC" id="2.7.13.3" evidence="2"/>
<keyword evidence="6" id="KW-0808">Transferase</keyword>
<comment type="catalytic activity">
    <reaction evidence="1">
        <text>ATP + protein L-histidine = ADP + protein N-phospho-L-histidine.</text>
        <dbReference type="EC" id="2.7.13.3"/>
    </reaction>
</comment>
<keyword evidence="9" id="KW-0067">ATP-binding</keyword>
<accession>R1AQ57</accession>
<dbReference type="GO" id="GO:0005524">
    <property type="term" value="F:ATP binding"/>
    <property type="evidence" value="ECO:0007669"/>
    <property type="project" value="UniProtKB-KW"/>
</dbReference>
<feature type="coiled-coil region" evidence="13">
    <location>
        <begin position="57"/>
        <end position="84"/>
    </location>
</feature>
<evidence type="ECO:0000313" key="18">
    <source>
        <dbReference type="Proteomes" id="UP000013378"/>
    </source>
</evidence>
<dbReference type="Pfam" id="PF02895">
    <property type="entry name" value="H-kinase_dim"/>
    <property type="match status" value="1"/>
</dbReference>
<dbReference type="GO" id="GO:0005737">
    <property type="term" value="C:cytoplasm"/>
    <property type="evidence" value="ECO:0007669"/>
    <property type="project" value="InterPro"/>
</dbReference>
<dbReference type="Gene3D" id="3.30.565.10">
    <property type="entry name" value="Histidine kinase-like ATPase, C-terminal domain"/>
    <property type="match status" value="1"/>
</dbReference>
<evidence type="ECO:0000256" key="7">
    <source>
        <dbReference type="ARBA" id="ARBA00022741"/>
    </source>
</evidence>
<evidence type="ECO:0000256" key="11">
    <source>
        <dbReference type="ARBA" id="ARBA00035100"/>
    </source>
</evidence>
<evidence type="ECO:0000256" key="9">
    <source>
        <dbReference type="ARBA" id="ARBA00022840"/>
    </source>
</evidence>
<keyword evidence="8 17" id="KW-0418">Kinase</keyword>
<evidence type="ECO:0000256" key="3">
    <source>
        <dbReference type="ARBA" id="ARBA00021495"/>
    </source>
</evidence>
<name>R1AQ57_9FIRM</name>
<evidence type="ECO:0000256" key="12">
    <source>
        <dbReference type="PROSITE-ProRule" id="PRU00110"/>
    </source>
</evidence>
<dbReference type="InterPro" id="IPR004105">
    <property type="entry name" value="CheA-like_dim"/>
</dbReference>
<feature type="domain" description="HPt" evidence="16">
    <location>
        <begin position="1"/>
        <end position="103"/>
    </location>
</feature>
<keyword evidence="5 12" id="KW-0597">Phosphoprotein</keyword>
<dbReference type="PATRIC" id="fig|1304284.3.peg.2678"/>
<evidence type="ECO:0000259" key="14">
    <source>
        <dbReference type="PROSITE" id="PS50109"/>
    </source>
</evidence>
<evidence type="ECO:0000256" key="5">
    <source>
        <dbReference type="ARBA" id="ARBA00022553"/>
    </source>
</evidence>
<feature type="domain" description="CheW-like" evidence="15">
    <location>
        <begin position="515"/>
        <end position="650"/>
    </location>
</feature>
<dbReference type="SUPFAM" id="SSF47226">
    <property type="entry name" value="Histidine-containing phosphotransfer domain, HPT domain"/>
    <property type="match status" value="1"/>
</dbReference>
<keyword evidence="18" id="KW-1185">Reference proteome</keyword>
<dbReference type="InterPro" id="IPR037006">
    <property type="entry name" value="CheA-like_homodim_sf"/>
</dbReference>
<dbReference type="GO" id="GO:0006935">
    <property type="term" value="P:chemotaxis"/>
    <property type="evidence" value="ECO:0007669"/>
    <property type="project" value="UniProtKB-KW"/>
</dbReference>
<dbReference type="PRINTS" id="PR00344">
    <property type="entry name" value="BCTRLSENSOR"/>
</dbReference>
<evidence type="ECO:0000256" key="4">
    <source>
        <dbReference type="ARBA" id="ARBA00022500"/>
    </source>
</evidence>
<proteinExistence type="predicted"/>
<dbReference type="RefSeq" id="WP_006317660.1">
    <property type="nucleotide sequence ID" value="NZ_ARZA01000287.1"/>
</dbReference>
<evidence type="ECO:0000259" key="15">
    <source>
        <dbReference type="PROSITE" id="PS50851"/>
    </source>
</evidence>
<dbReference type="AlphaFoldDB" id="R1AQ57"/>
<dbReference type="GO" id="GO:0000155">
    <property type="term" value="F:phosphorelay sensor kinase activity"/>
    <property type="evidence" value="ECO:0007669"/>
    <property type="project" value="InterPro"/>
</dbReference>
<dbReference type="InterPro" id="IPR036061">
    <property type="entry name" value="CheW-like_dom_sf"/>
</dbReference>
<dbReference type="FunFam" id="3.30.565.10:FF:000016">
    <property type="entry name" value="Chemotaxis protein CheA, putative"/>
    <property type="match status" value="1"/>
</dbReference>
<dbReference type="InterPro" id="IPR003594">
    <property type="entry name" value="HATPase_dom"/>
</dbReference>
<dbReference type="PROSITE" id="PS50894">
    <property type="entry name" value="HPT"/>
    <property type="match status" value="1"/>
</dbReference>
<evidence type="ECO:0000256" key="8">
    <source>
        <dbReference type="ARBA" id="ARBA00022777"/>
    </source>
</evidence>
<dbReference type="InterPro" id="IPR002545">
    <property type="entry name" value="CheW-lke_dom"/>
</dbReference>
<evidence type="ECO:0000259" key="16">
    <source>
        <dbReference type="PROSITE" id="PS50894"/>
    </source>
</evidence>
<gene>
    <name evidence="17" type="ORF">L21TH_2726</name>
</gene>
<dbReference type="InterPro" id="IPR005467">
    <property type="entry name" value="His_kinase_dom"/>
</dbReference>
<dbReference type="Pfam" id="PF01627">
    <property type="entry name" value="Hpt"/>
    <property type="match status" value="1"/>
</dbReference>
<evidence type="ECO:0000256" key="2">
    <source>
        <dbReference type="ARBA" id="ARBA00012438"/>
    </source>
</evidence>
<dbReference type="EMBL" id="ARZA01000287">
    <property type="protein sequence ID" value="EOC99262.1"/>
    <property type="molecule type" value="Genomic_DNA"/>
</dbReference>
<dbReference type="Proteomes" id="UP000013378">
    <property type="component" value="Unassembled WGS sequence"/>
</dbReference>
<dbReference type="CDD" id="cd16916">
    <property type="entry name" value="HATPase_CheA-like"/>
    <property type="match status" value="1"/>
</dbReference>
<dbReference type="SUPFAM" id="SSF55874">
    <property type="entry name" value="ATPase domain of HSP90 chaperone/DNA topoisomerase II/histidine kinase"/>
    <property type="match status" value="1"/>
</dbReference>
<evidence type="ECO:0000256" key="1">
    <source>
        <dbReference type="ARBA" id="ARBA00000085"/>
    </source>
</evidence>
<feature type="domain" description="Histidine kinase" evidence="14">
    <location>
        <begin position="273"/>
        <end position="513"/>
    </location>
</feature>
<dbReference type="CDD" id="cd00731">
    <property type="entry name" value="CheA_reg"/>
    <property type="match status" value="1"/>
</dbReference>
<dbReference type="CDD" id="cd00088">
    <property type="entry name" value="HPT"/>
    <property type="match status" value="1"/>
</dbReference>
<dbReference type="SMART" id="SM01231">
    <property type="entry name" value="H-kinase_dim"/>
    <property type="match status" value="1"/>
</dbReference>
<dbReference type="Gene3D" id="1.10.287.560">
    <property type="entry name" value="Histidine kinase CheA-like, homodimeric domain"/>
    <property type="match status" value="1"/>
</dbReference>
<protein>
    <recommendedName>
        <fullName evidence="3">Chemotaxis protein CheA</fullName>
        <ecNumber evidence="2">2.7.13.3</ecNumber>
    </recommendedName>
</protein>
<dbReference type="InterPro" id="IPR008207">
    <property type="entry name" value="Sig_transdc_His_kin_Hpt_dom"/>
</dbReference>
<evidence type="ECO:0000256" key="6">
    <source>
        <dbReference type="ARBA" id="ARBA00022679"/>
    </source>
</evidence>
<dbReference type="STRING" id="1304284.L21TH_2726"/>
<dbReference type="InterPro" id="IPR051315">
    <property type="entry name" value="Bact_Chemotaxis_CheA"/>
</dbReference>
<feature type="modified residue" description="Phosphohistidine" evidence="12">
    <location>
        <position position="46"/>
    </location>
</feature>
<dbReference type="InterPro" id="IPR036641">
    <property type="entry name" value="HPT_dom_sf"/>
</dbReference>
<dbReference type="SMART" id="SM00260">
    <property type="entry name" value="CheW"/>
    <property type="match status" value="1"/>
</dbReference>
<dbReference type="PANTHER" id="PTHR43395">
    <property type="entry name" value="SENSOR HISTIDINE KINASE CHEA"/>
    <property type="match status" value="1"/>
</dbReference>
<keyword evidence="13" id="KW-0175">Coiled coil</keyword>
<dbReference type="PROSITE" id="PS50109">
    <property type="entry name" value="HIS_KIN"/>
    <property type="match status" value="1"/>
</dbReference>
<dbReference type="SMART" id="SM00073">
    <property type="entry name" value="HPT"/>
    <property type="match status" value="1"/>
</dbReference>
<dbReference type="InterPro" id="IPR036097">
    <property type="entry name" value="HisK_dim/P_sf"/>
</dbReference>
<sequence length="651" mass="74081">MVDDYLLQTFIEETEEHLQTIEEGLLELEKYPDDKELIGNIFRAMHSIKGGAGMVGLSKVNEIAHGLENILEEIRQNSKQLSENVVSILLQGIDIIRHIIETKDFEGTNIQSRIDKINNEINNYNGDQQSNNEGNNEKYKHHKETNQFKITLNLNQNIFETGTDPLMLLMELSDIGDIIEVSLDKSKLPNIYELDIYTFYLKWTVILETDKNKEDIENIFIFILDDNDIKIEEIKDKLKTKNKVKSTIKSEFNEKHNNYKKETVRVDTKKLENILNDIAELLISQSNVKRIIGQIITKNHSLKEEIDNSFQSIDKIVRRVQEQVMSASMIPIGGTFTRLHRIVRDITKNSEKKVNLEINGKDTELDRKIIEELADPLNHLIRNAVDHGIEAPKQRRELGKAPEGKITLDAYHQQGNIIIEITDDGRGIDKEKVLNKAREKGLIEVNQELNEQEIYSLIFRPGFSTKQEVSDISGRGVGLDVVKTNINNIRGNIEILSKKNEGTKFKIKLPLTLAIIDGIVLRVANEEFVLPVTSVVEFIDARSQRLEHVEGKATIVNLRNEYIPCTSLQELLDMKGNSKNLNEGILVIIQENQKKLALQVDEIIGQEQVVIKNINENMGYAEGFAGATILGNGEVSLILDVSSLFKLAHRD</sequence>
<evidence type="ECO:0000256" key="10">
    <source>
        <dbReference type="ARBA" id="ARBA00023012"/>
    </source>
</evidence>
<dbReference type="InterPro" id="IPR004358">
    <property type="entry name" value="Sig_transdc_His_kin-like_C"/>
</dbReference>
<comment type="function">
    <text evidence="11">Involved in the transmission of sensory signals from the chemoreceptors to the flagellar motors. CheA is autophosphorylated; it can transfer its phosphate group to either CheB or CheY.</text>
</comment>
<dbReference type="Gene3D" id="1.20.120.160">
    <property type="entry name" value="HPT domain"/>
    <property type="match status" value="1"/>
</dbReference>
<dbReference type="Pfam" id="PF01584">
    <property type="entry name" value="CheW"/>
    <property type="match status" value="1"/>
</dbReference>